<evidence type="ECO:0000256" key="7">
    <source>
        <dbReference type="ARBA" id="ARBA00023015"/>
    </source>
</evidence>
<evidence type="ECO:0000313" key="14">
    <source>
        <dbReference type="EMBL" id="KAL0974056.1"/>
    </source>
</evidence>
<evidence type="ECO:0000256" key="11">
    <source>
        <dbReference type="PROSITE-ProRule" id="PRU00042"/>
    </source>
</evidence>
<feature type="region of interest" description="Disordered" evidence="12">
    <location>
        <begin position="127"/>
        <end position="153"/>
    </location>
</feature>
<feature type="compositionally biased region" description="Basic and acidic residues" evidence="12">
    <location>
        <begin position="59"/>
        <end position="87"/>
    </location>
</feature>
<dbReference type="FunFam" id="3.30.160.60:FF:000646">
    <property type="entry name" value="Myeloid zinc finger 1"/>
    <property type="match status" value="1"/>
</dbReference>
<evidence type="ECO:0000256" key="9">
    <source>
        <dbReference type="ARBA" id="ARBA00023163"/>
    </source>
</evidence>
<evidence type="ECO:0000313" key="15">
    <source>
        <dbReference type="Proteomes" id="UP001557470"/>
    </source>
</evidence>
<dbReference type="Proteomes" id="UP001557470">
    <property type="component" value="Unassembled WGS sequence"/>
</dbReference>
<evidence type="ECO:0000256" key="4">
    <source>
        <dbReference type="ARBA" id="ARBA00022737"/>
    </source>
</evidence>
<evidence type="ECO:0000256" key="2">
    <source>
        <dbReference type="ARBA" id="ARBA00004123"/>
    </source>
</evidence>
<keyword evidence="7" id="KW-0805">Transcription regulation</keyword>
<keyword evidence="10" id="KW-0539">Nucleus</keyword>
<dbReference type="InterPro" id="IPR036236">
    <property type="entry name" value="Znf_C2H2_sf"/>
</dbReference>
<organism evidence="14 15">
    <name type="scientific">Umbra pygmaea</name>
    <name type="common">Eastern mudminnow</name>
    <dbReference type="NCBI Taxonomy" id="75934"/>
    <lineage>
        <taxon>Eukaryota</taxon>
        <taxon>Metazoa</taxon>
        <taxon>Chordata</taxon>
        <taxon>Craniata</taxon>
        <taxon>Vertebrata</taxon>
        <taxon>Euteleostomi</taxon>
        <taxon>Actinopterygii</taxon>
        <taxon>Neopterygii</taxon>
        <taxon>Teleostei</taxon>
        <taxon>Protacanthopterygii</taxon>
        <taxon>Esociformes</taxon>
        <taxon>Umbridae</taxon>
        <taxon>Umbra</taxon>
    </lineage>
</organism>
<evidence type="ECO:0000256" key="6">
    <source>
        <dbReference type="ARBA" id="ARBA00022833"/>
    </source>
</evidence>
<dbReference type="EMBL" id="JAGEUA010000006">
    <property type="protein sequence ID" value="KAL0974056.1"/>
    <property type="molecule type" value="Genomic_DNA"/>
</dbReference>
<dbReference type="Pfam" id="PF00096">
    <property type="entry name" value="zf-C2H2"/>
    <property type="match status" value="3"/>
</dbReference>
<keyword evidence="6" id="KW-0862">Zinc</keyword>
<feature type="compositionally biased region" description="Basic and acidic residues" evidence="12">
    <location>
        <begin position="128"/>
        <end position="139"/>
    </location>
</feature>
<dbReference type="FunFam" id="3.30.160.60:FF:000358">
    <property type="entry name" value="zinc finger protein 24"/>
    <property type="match status" value="1"/>
</dbReference>
<dbReference type="SUPFAM" id="SSF57667">
    <property type="entry name" value="beta-beta-alpha zinc fingers"/>
    <property type="match status" value="3"/>
</dbReference>
<dbReference type="SMART" id="SM00355">
    <property type="entry name" value="ZnF_C2H2"/>
    <property type="match status" value="5"/>
</dbReference>
<dbReference type="PROSITE" id="PS50157">
    <property type="entry name" value="ZINC_FINGER_C2H2_2"/>
    <property type="match status" value="5"/>
</dbReference>
<dbReference type="FunFam" id="3.30.160.60:FF:000110">
    <property type="entry name" value="Zinc finger protein-like"/>
    <property type="match status" value="1"/>
</dbReference>
<evidence type="ECO:0000256" key="5">
    <source>
        <dbReference type="ARBA" id="ARBA00022771"/>
    </source>
</evidence>
<comment type="function">
    <text evidence="1">May be involved in transcriptional regulation.</text>
</comment>
<sequence length="420" mass="47788">MSEAILTFQYQLSGVMETVLKTAVIEITRLVKEGFLEEVTQSKQEVNVLRKKLQQLEQRWRDEEEDKKRKELEEKEQQKEKSERDQRGMPVRSTSAEDTMERRHSQSGLEENVIKLEKTCQLEGQRTLTERDELQKTDGHGSSSVSKQMEESEAHVVHIKEEFDDWVDLFSQGVTSTDIPIMSLSHLQRLSSHAGAWTGEPQAPEPLLGPWTSEPQAPQPLPAPWSSEPLAPPAALGTRNEQCLLQRTNKHTQGIECTVAALESSPYTSNITTTTQLRVKPYSCPHCGKSFPQLRNLKDHQKYHHTGKKAFTCTQCGKGFVYMCHLRVHMQCHTGERPFSCSQCGKSFVYLCNLKSHQQYHSGEKPYSCSQCGKSFSLQSGLKKHRVIHSAERPYNCSSCGSRFYSTADLKRHEQIHAAR</sequence>
<keyword evidence="8" id="KW-0238">DNA-binding</keyword>
<feature type="domain" description="C2H2-type" evidence="13">
    <location>
        <begin position="339"/>
        <end position="366"/>
    </location>
</feature>
<name>A0ABD0X4N5_UMBPY</name>
<dbReference type="GO" id="GO:0003677">
    <property type="term" value="F:DNA binding"/>
    <property type="evidence" value="ECO:0007669"/>
    <property type="project" value="UniProtKB-KW"/>
</dbReference>
<keyword evidence="3" id="KW-0479">Metal-binding</keyword>
<keyword evidence="4" id="KW-0677">Repeat</keyword>
<feature type="region of interest" description="Disordered" evidence="12">
    <location>
        <begin position="59"/>
        <end position="111"/>
    </location>
</feature>
<dbReference type="PANTHER" id="PTHR24399:SF23">
    <property type="entry name" value="C2H2-TYPE DOMAIN-CONTAINING PROTEIN"/>
    <property type="match status" value="1"/>
</dbReference>
<dbReference type="FunFam" id="3.30.160.60:FF:002281">
    <property type="match status" value="1"/>
</dbReference>
<keyword evidence="5 11" id="KW-0863">Zinc-finger</keyword>
<dbReference type="FunFam" id="3.30.160.60:FF:000097">
    <property type="entry name" value="Zinc finger protein"/>
    <property type="match status" value="1"/>
</dbReference>
<comment type="subcellular location">
    <subcellularLocation>
        <location evidence="2">Nucleus</location>
    </subcellularLocation>
</comment>
<feature type="domain" description="C2H2-type" evidence="13">
    <location>
        <begin position="282"/>
        <end position="310"/>
    </location>
</feature>
<feature type="domain" description="C2H2-type" evidence="13">
    <location>
        <begin position="395"/>
        <end position="420"/>
    </location>
</feature>
<dbReference type="PROSITE" id="PS00028">
    <property type="entry name" value="ZINC_FINGER_C2H2_1"/>
    <property type="match status" value="5"/>
</dbReference>
<feature type="region of interest" description="Disordered" evidence="12">
    <location>
        <begin position="196"/>
        <end position="221"/>
    </location>
</feature>
<dbReference type="GO" id="GO:0005634">
    <property type="term" value="C:nucleus"/>
    <property type="evidence" value="ECO:0007669"/>
    <property type="project" value="UniProtKB-SubCell"/>
</dbReference>
<dbReference type="Gene3D" id="3.30.160.60">
    <property type="entry name" value="Classic Zinc Finger"/>
    <property type="match status" value="5"/>
</dbReference>
<proteinExistence type="predicted"/>
<keyword evidence="9" id="KW-0804">Transcription</keyword>
<dbReference type="InterPro" id="IPR013087">
    <property type="entry name" value="Znf_C2H2_type"/>
</dbReference>
<dbReference type="AlphaFoldDB" id="A0ABD0X4N5"/>
<dbReference type="GO" id="GO:0008270">
    <property type="term" value="F:zinc ion binding"/>
    <property type="evidence" value="ECO:0007669"/>
    <property type="project" value="UniProtKB-KW"/>
</dbReference>
<gene>
    <name evidence="14" type="ORF">UPYG_G00214810</name>
</gene>
<feature type="domain" description="C2H2-type" evidence="13">
    <location>
        <begin position="311"/>
        <end position="338"/>
    </location>
</feature>
<evidence type="ECO:0000256" key="12">
    <source>
        <dbReference type="SAM" id="MobiDB-lite"/>
    </source>
</evidence>
<accession>A0ABD0X4N5</accession>
<keyword evidence="15" id="KW-1185">Reference proteome</keyword>
<evidence type="ECO:0000259" key="13">
    <source>
        <dbReference type="PROSITE" id="PS50157"/>
    </source>
</evidence>
<evidence type="ECO:0000256" key="10">
    <source>
        <dbReference type="ARBA" id="ARBA00023242"/>
    </source>
</evidence>
<protein>
    <recommendedName>
        <fullName evidence="13">C2H2-type domain-containing protein</fullName>
    </recommendedName>
</protein>
<evidence type="ECO:0000256" key="8">
    <source>
        <dbReference type="ARBA" id="ARBA00023125"/>
    </source>
</evidence>
<comment type="caution">
    <text evidence="14">The sequence shown here is derived from an EMBL/GenBank/DDBJ whole genome shotgun (WGS) entry which is preliminary data.</text>
</comment>
<evidence type="ECO:0000256" key="3">
    <source>
        <dbReference type="ARBA" id="ARBA00022723"/>
    </source>
</evidence>
<reference evidence="14 15" key="1">
    <citation type="submission" date="2024-06" db="EMBL/GenBank/DDBJ databases">
        <authorList>
            <person name="Pan Q."/>
            <person name="Wen M."/>
            <person name="Jouanno E."/>
            <person name="Zahm M."/>
            <person name="Klopp C."/>
            <person name="Cabau C."/>
            <person name="Louis A."/>
            <person name="Berthelot C."/>
            <person name="Parey E."/>
            <person name="Roest Crollius H."/>
            <person name="Montfort J."/>
            <person name="Robinson-Rechavi M."/>
            <person name="Bouchez O."/>
            <person name="Lampietro C."/>
            <person name="Lopez Roques C."/>
            <person name="Donnadieu C."/>
            <person name="Postlethwait J."/>
            <person name="Bobe J."/>
            <person name="Verreycken H."/>
            <person name="Guiguen Y."/>
        </authorList>
    </citation>
    <scope>NUCLEOTIDE SEQUENCE [LARGE SCALE GENOMIC DNA]</scope>
    <source>
        <strain evidence="14">Up_M1</strain>
        <tissue evidence="14">Testis</tissue>
    </source>
</reference>
<evidence type="ECO:0000256" key="1">
    <source>
        <dbReference type="ARBA" id="ARBA00003767"/>
    </source>
</evidence>
<feature type="domain" description="C2H2-type" evidence="13">
    <location>
        <begin position="367"/>
        <end position="394"/>
    </location>
</feature>
<dbReference type="PANTHER" id="PTHR24399">
    <property type="entry name" value="ZINC FINGER AND BTB DOMAIN-CONTAINING"/>
    <property type="match status" value="1"/>
</dbReference>